<dbReference type="InterPro" id="IPR006115">
    <property type="entry name" value="6PGDH_NADP-bd"/>
</dbReference>
<feature type="region of interest" description="Disordered" evidence="3">
    <location>
        <begin position="275"/>
        <end position="299"/>
    </location>
</feature>
<dbReference type="PANTHER" id="PTHR43580">
    <property type="entry name" value="OXIDOREDUCTASE GLYR1-RELATED"/>
    <property type="match status" value="1"/>
</dbReference>
<dbReference type="EMBL" id="JADLQN010000003">
    <property type="protein sequence ID" value="MBF6356780.1"/>
    <property type="molecule type" value="Genomic_DNA"/>
</dbReference>
<feature type="compositionally biased region" description="Polar residues" evidence="3">
    <location>
        <begin position="290"/>
        <end position="299"/>
    </location>
</feature>
<keyword evidence="7" id="KW-1185">Reference proteome</keyword>
<sequence length="299" mass="32068">MSAQHDRRSVGVIGLGPMGQAMVRAFLAAGIEVTVWNRSPEKVEAMVEAGAKRAATVGEALEAGAATVVSLTHYAAMYDVLGQALDRLPGKVIVNLSSDSPENAREGAAWVRSHGAEFLCGGFMSAGDNISHPASYIFYSGPREVFDAHADLLRPLSPQEYLGEDDGLAQVFYQALLIPFHPWMVALDQAFALIARSGHDIERFLPYAQRSSQAYPFFVSEYAAAAKAGGWGDRSAFLMMEAGAQHIIDASVEVGVDATLSRAAQDFWRRARSASEQAGRPVPVYELMSSGESPSATGR</sequence>
<protein>
    <submittedName>
        <fullName evidence="6">NAD(P)-dependent oxidoreductase</fullName>
    </submittedName>
</protein>
<keyword evidence="2" id="KW-0560">Oxidoreductase</keyword>
<comment type="caution">
    <text evidence="6">The sequence shown here is derived from an EMBL/GenBank/DDBJ whole genome shotgun (WGS) entry which is preliminary data.</text>
</comment>
<dbReference type="InterPro" id="IPR036291">
    <property type="entry name" value="NAD(P)-bd_dom_sf"/>
</dbReference>
<dbReference type="SUPFAM" id="SSF51735">
    <property type="entry name" value="NAD(P)-binding Rossmann-fold domains"/>
    <property type="match status" value="1"/>
</dbReference>
<dbReference type="Pfam" id="PF21761">
    <property type="entry name" value="RedAm-like_C"/>
    <property type="match status" value="1"/>
</dbReference>
<evidence type="ECO:0000313" key="6">
    <source>
        <dbReference type="EMBL" id="MBF6356780.1"/>
    </source>
</evidence>
<dbReference type="InterPro" id="IPR013328">
    <property type="entry name" value="6PGD_dom2"/>
</dbReference>
<evidence type="ECO:0000256" key="3">
    <source>
        <dbReference type="SAM" id="MobiDB-lite"/>
    </source>
</evidence>
<name>A0ABS0DF75_9NOCA</name>
<gene>
    <name evidence="6" type="ORF">IU449_19900</name>
</gene>
<dbReference type="Gene3D" id="3.40.50.720">
    <property type="entry name" value="NAD(P)-binding Rossmann-like Domain"/>
    <property type="match status" value="1"/>
</dbReference>
<dbReference type="InterPro" id="IPR015815">
    <property type="entry name" value="HIBADH-related"/>
</dbReference>
<dbReference type="Gene3D" id="1.10.1040.10">
    <property type="entry name" value="N-(1-d-carboxylethyl)-l-norvaline Dehydrogenase, domain 2"/>
    <property type="match status" value="1"/>
</dbReference>
<dbReference type="InterPro" id="IPR051265">
    <property type="entry name" value="HIBADH-related_NP60_sf"/>
</dbReference>
<feature type="domain" description="NADPH-dependent reductive aminase-like C-terminal" evidence="5">
    <location>
        <begin position="165"/>
        <end position="288"/>
    </location>
</feature>
<evidence type="ECO:0000259" key="4">
    <source>
        <dbReference type="Pfam" id="PF03446"/>
    </source>
</evidence>
<dbReference type="InterPro" id="IPR048666">
    <property type="entry name" value="RedAm-like_C"/>
</dbReference>
<evidence type="ECO:0000259" key="5">
    <source>
        <dbReference type="Pfam" id="PF21761"/>
    </source>
</evidence>
<dbReference type="PIRSF" id="PIRSF000103">
    <property type="entry name" value="HIBADH"/>
    <property type="match status" value="1"/>
</dbReference>
<dbReference type="Proteomes" id="UP000707731">
    <property type="component" value="Unassembled WGS sequence"/>
</dbReference>
<feature type="domain" description="6-phosphogluconate dehydrogenase NADP-binding" evidence="4">
    <location>
        <begin position="10"/>
        <end position="157"/>
    </location>
</feature>
<proteinExistence type="inferred from homology"/>
<dbReference type="PANTHER" id="PTHR43580:SF2">
    <property type="entry name" value="CYTOKINE-LIKE NUCLEAR FACTOR N-PAC"/>
    <property type="match status" value="1"/>
</dbReference>
<comment type="similarity">
    <text evidence="1">Belongs to the HIBADH-related family.</text>
</comment>
<dbReference type="Pfam" id="PF03446">
    <property type="entry name" value="NAD_binding_2"/>
    <property type="match status" value="1"/>
</dbReference>
<organism evidence="6 7">
    <name type="scientific">Nocardia higoensis</name>
    <dbReference type="NCBI Taxonomy" id="228599"/>
    <lineage>
        <taxon>Bacteria</taxon>
        <taxon>Bacillati</taxon>
        <taxon>Actinomycetota</taxon>
        <taxon>Actinomycetes</taxon>
        <taxon>Mycobacteriales</taxon>
        <taxon>Nocardiaceae</taxon>
        <taxon>Nocardia</taxon>
    </lineage>
</organism>
<evidence type="ECO:0000313" key="7">
    <source>
        <dbReference type="Proteomes" id="UP000707731"/>
    </source>
</evidence>
<evidence type="ECO:0000256" key="2">
    <source>
        <dbReference type="ARBA" id="ARBA00023002"/>
    </source>
</evidence>
<evidence type="ECO:0000256" key="1">
    <source>
        <dbReference type="ARBA" id="ARBA00009080"/>
    </source>
</evidence>
<accession>A0ABS0DF75</accession>
<reference evidence="6 7" key="1">
    <citation type="submission" date="2020-10" db="EMBL/GenBank/DDBJ databases">
        <title>Identification of Nocardia species via Next-generation sequencing and recognition of intraspecies genetic diversity.</title>
        <authorList>
            <person name="Li P."/>
            <person name="Li P."/>
            <person name="Lu B."/>
        </authorList>
    </citation>
    <scope>NUCLEOTIDE SEQUENCE [LARGE SCALE GENOMIC DNA]</scope>
    <source>
        <strain evidence="6 7">BJ06-0143</strain>
    </source>
</reference>